<dbReference type="InterPro" id="IPR023210">
    <property type="entry name" value="NADP_OxRdtase_dom"/>
</dbReference>
<dbReference type="PANTHER" id="PTHR43364">
    <property type="entry name" value="NADH-SPECIFIC METHYLGLYOXAL REDUCTASE-RELATED"/>
    <property type="match status" value="1"/>
</dbReference>
<dbReference type="InterPro" id="IPR036812">
    <property type="entry name" value="NAD(P)_OxRdtase_dom_sf"/>
</dbReference>
<reference evidence="4" key="1">
    <citation type="submission" date="2016-08" db="EMBL/GenBank/DDBJ databases">
        <authorList>
            <person name="Varghese N."/>
            <person name="Submissions Spin"/>
        </authorList>
    </citation>
    <scope>NUCLEOTIDE SEQUENCE [LARGE SCALE GENOMIC DNA]</scope>
    <source>
        <strain evidence="4">R-53144</strain>
    </source>
</reference>
<keyword evidence="4" id="KW-1185">Reference proteome</keyword>
<protein>
    <submittedName>
        <fullName evidence="3">Predicted oxidoreductase</fullName>
    </submittedName>
</protein>
<dbReference type="PANTHER" id="PTHR43364:SF4">
    <property type="entry name" value="NAD(P)-LINKED OXIDOREDUCTASE SUPERFAMILY PROTEIN"/>
    <property type="match status" value="1"/>
</dbReference>
<sequence length="320" mass="35891">MEYVQLGNSDIQVSRFCLGCMSFGDPASKMHAWTLNADESEAIIKHALDLGINFIDTANTYSAGTSEEYLGRAIKKNISRDKIILATKVYFNEGHLSKAAIEREIDGSLKRLGTDYVDLYIIHRFDDTTPMEETMEALHNLVKAGKVRALGASAMYGYQFYNMQLVAKQNGWTPFISMQNHYNLLYREDERELIPICQQFNVSLTPYSPLAAGRLARLEWQADTLRSQTDQVAKSKYDSTQKADTSIVQKVNELAEKYGVTMTQIALAWQFAKGVTAPIIGATKTKYLDDAVGAIKISLSEDDIAYLEEQYIPHRIVGAI</sequence>
<evidence type="ECO:0000259" key="2">
    <source>
        <dbReference type="Pfam" id="PF00248"/>
    </source>
</evidence>
<dbReference type="Pfam" id="PF00248">
    <property type="entry name" value="Aldo_ket_red"/>
    <property type="match status" value="1"/>
</dbReference>
<dbReference type="AlphaFoldDB" id="A0A1C4CXP2"/>
<dbReference type="OrthoDB" id="9772407at2"/>
<proteinExistence type="predicted"/>
<gene>
    <name evidence="3" type="ORF">GA0061080_105217</name>
</gene>
<dbReference type="InterPro" id="IPR020471">
    <property type="entry name" value="AKR"/>
</dbReference>
<evidence type="ECO:0000256" key="1">
    <source>
        <dbReference type="ARBA" id="ARBA00023002"/>
    </source>
</evidence>
<dbReference type="EMBL" id="FMBA01000052">
    <property type="protein sequence ID" value="SCC23836.1"/>
    <property type="molecule type" value="Genomic_DNA"/>
</dbReference>
<feature type="domain" description="NADP-dependent oxidoreductase" evidence="2">
    <location>
        <begin position="17"/>
        <end position="309"/>
    </location>
</feature>
<dbReference type="Gene3D" id="3.20.20.100">
    <property type="entry name" value="NADP-dependent oxidoreductase domain"/>
    <property type="match status" value="1"/>
</dbReference>
<name>A0A1C4CXP2_9GAMM</name>
<evidence type="ECO:0000313" key="4">
    <source>
        <dbReference type="Proteomes" id="UP000199698"/>
    </source>
</evidence>
<dbReference type="GO" id="GO:0005829">
    <property type="term" value="C:cytosol"/>
    <property type="evidence" value="ECO:0007669"/>
    <property type="project" value="UniProtKB-ARBA"/>
</dbReference>
<dbReference type="STRING" id="1798183.GA0061080_105217"/>
<dbReference type="SUPFAM" id="SSF51430">
    <property type="entry name" value="NAD(P)-linked oxidoreductase"/>
    <property type="match status" value="1"/>
</dbReference>
<accession>A0A1C4CXP2</accession>
<dbReference type="CDD" id="cd19079">
    <property type="entry name" value="AKR_EcYajO-like"/>
    <property type="match status" value="1"/>
</dbReference>
<dbReference type="RefSeq" id="WP_091125194.1">
    <property type="nucleotide sequence ID" value="NZ_FMBA01000052.1"/>
</dbReference>
<organism evidence="3 4">
    <name type="scientific">Gilliamella intestini</name>
    <dbReference type="NCBI Taxonomy" id="1798183"/>
    <lineage>
        <taxon>Bacteria</taxon>
        <taxon>Pseudomonadati</taxon>
        <taxon>Pseudomonadota</taxon>
        <taxon>Gammaproteobacteria</taxon>
        <taxon>Orbales</taxon>
        <taxon>Orbaceae</taxon>
        <taxon>Gilliamella</taxon>
    </lineage>
</organism>
<evidence type="ECO:0000313" key="3">
    <source>
        <dbReference type="EMBL" id="SCC23836.1"/>
    </source>
</evidence>
<dbReference type="FunFam" id="3.20.20.100:FF:000004">
    <property type="entry name" value="Oxidoreductase, aldo/keto reductase"/>
    <property type="match status" value="1"/>
</dbReference>
<dbReference type="PRINTS" id="PR00069">
    <property type="entry name" value="ALDKETRDTASE"/>
</dbReference>
<dbReference type="InterPro" id="IPR050523">
    <property type="entry name" value="AKR_Detox_Biosynth"/>
</dbReference>
<dbReference type="Proteomes" id="UP000199698">
    <property type="component" value="Unassembled WGS sequence"/>
</dbReference>
<dbReference type="GO" id="GO:0016491">
    <property type="term" value="F:oxidoreductase activity"/>
    <property type="evidence" value="ECO:0007669"/>
    <property type="project" value="UniProtKB-KW"/>
</dbReference>
<keyword evidence="1" id="KW-0560">Oxidoreductase</keyword>